<dbReference type="InterPro" id="IPR044492">
    <property type="entry name" value="P_typ_ATPase_HD_dom"/>
</dbReference>
<dbReference type="EMBL" id="KQ964252">
    <property type="protein sequence ID" value="KXJ90509.1"/>
    <property type="molecule type" value="Genomic_DNA"/>
</dbReference>
<sequence length="929" mass="100619">MTCTSCAKSITEALTAANGVTRASVSLAAETATVEYKGTHADAQRIAQVIEDMGYDASIGDVTAASIWADDDHHSTAESRHAVRTLSLDVRSTNRTVTPAQINAQFVSLPFSLPWVTILSRKVTNRGVVLEISYTPEPPEVTVRSIAARIETILPEVSVSVFHPPTLEERAKRLNRRRRQRLLLRIIFTAAVAIPTFVIGIVYMSLISMDDTTRMYLMKPWLLGISRSQIALWIMATPVYIFAADAFHRPAVRELYTLWKRGSRVPVYERFYRFGSMNLLMSLGTSVAYFASLYQLIYTMAKTQTPPKDYNFYFDSVVFLTLFLLVGRFLEAYTKSRTSDAIGALRKLRPTTAILLTKGAYGYTRVEEVAADLLEVGDLIRVPQGASPPCDGVITEGASEFDESSLTGESRPITKRAGDEVFPATTNKGAPVTVAVTRIMGDTTLDRIVEVVREGQSKRAPIERAADMLTAYFVPIIILVALITWSTWFALGQSGHLPADYNPNEDDWAKFALSFAISLFVVACPCGLALAAPTAIFVGVGLAAKNGILVRGGGAAFENARAVDAVVFDKTGTLTMGGEPTVTDSEMLPLDDSSFESEDTLLAMIKTVEEYSSHTLAKALVSFCSRGVDKPTIANEVVEISGRGLNATFPDSKSGGTVDIIIGNEDLMKEYGTEVPSRIFNSLRDWQRQAKSVVLVATRMRGMPGSEYQLRVAFAISDAIRPEAVAVIRALRSQGKEVYMLTGDNAITARAVAARVGINADTHVIAGVRPTEKARHITQLREQAGQLKGKKRCVAMIGDGINDAPALASADIGIAIGSGTDVAIAAADFVLVGGNLAGVVTLLALSRKVFWRIGFNFAWAAVYNLTAVPVAAGCLYWIVANGEHVRLDPVWASLAMALSSLSVITSSLLLKAPWWLGGFRAEKLDGARA</sequence>
<dbReference type="Gene3D" id="3.40.1110.10">
    <property type="entry name" value="Calcium-transporting ATPase, cytoplasmic domain N"/>
    <property type="match status" value="1"/>
</dbReference>
<dbReference type="PANTHER" id="PTHR43520:SF32">
    <property type="entry name" value="COPPER RESISTANCE P-TYPE ATPASE (EUROFUNG)"/>
    <property type="match status" value="1"/>
</dbReference>
<dbReference type="NCBIfam" id="TIGR01494">
    <property type="entry name" value="ATPase_P-type"/>
    <property type="match status" value="2"/>
</dbReference>
<evidence type="ECO:0000256" key="7">
    <source>
        <dbReference type="ARBA" id="ARBA00022741"/>
    </source>
</evidence>
<organism evidence="15 16">
    <name type="scientific">Microdochium bolleyi</name>
    <dbReference type="NCBI Taxonomy" id="196109"/>
    <lineage>
        <taxon>Eukaryota</taxon>
        <taxon>Fungi</taxon>
        <taxon>Dikarya</taxon>
        <taxon>Ascomycota</taxon>
        <taxon>Pezizomycotina</taxon>
        <taxon>Sordariomycetes</taxon>
        <taxon>Xylariomycetidae</taxon>
        <taxon>Xylariales</taxon>
        <taxon>Microdochiaceae</taxon>
        <taxon>Microdochium</taxon>
    </lineage>
</organism>
<dbReference type="FunFam" id="2.70.150.10:FF:000002">
    <property type="entry name" value="Copper-transporting ATPase 1, putative"/>
    <property type="match status" value="1"/>
</dbReference>
<evidence type="ECO:0000259" key="14">
    <source>
        <dbReference type="PROSITE" id="PS50846"/>
    </source>
</evidence>
<dbReference type="SUPFAM" id="SSF56784">
    <property type="entry name" value="HAD-like"/>
    <property type="match status" value="1"/>
</dbReference>
<dbReference type="GO" id="GO:0005524">
    <property type="term" value="F:ATP binding"/>
    <property type="evidence" value="ECO:0007669"/>
    <property type="project" value="UniProtKB-UniRule"/>
</dbReference>
<keyword evidence="5 13" id="KW-0812">Transmembrane</keyword>
<keyword evidence="10 13" id="KW-1133">Transmembrane helix</keyword>
<dbReference type="EC" id="7.2.2.8" evidence="3"/>
<dbReference type="InterPro" id="IPR036412">
    <property type="entry name" value="HAD-like_sf"/>
</dbReference>
<feature type="transmembrane region" description="Helical" evidence="13">
    <location>
        <begin position="310"/>
        <end position="330"/>
    </location>
</feature>
<accession>A0A136J0C2</accession>
<evidence type="ECO:0000313" key="15">
    <source>
        <dbReference type="EMBL" id="KXJ90509.1"/>
    </source>
</evidence>
<feature type="transmembrane region" description="Helical" evidence="13">
    <location>
        <begin position="279"/>
        <end position="298"/>
    </location>
</feature>
<reference evidence="16" key="1">
    <citation type="submission" date="2016-02" db="EMBL/GenBank/DDBJ databases">
        <title>Draft genome sequence of Microdochium bolleyi, a fungal endophyte of beachgrass.</title>
        <authorList>
            <consortium name="DOE Joint Genome Institute"/>
            <person name="David A.S."/>
            <person name="May G."/>
            <person name="Haridas S."/>
            <person name="Lim J."/>
            <person name="Wang M."/>
            <person name="Labutti K."/>
            <person name="Lipzen A."/>
            <person name="Barry K."/>
            <person name="Grigoriev I.V."/>
        </authorList>
    </citation>
    <scope>NUCLEOTIDE SEQUENCE [LARGE SCALE GENOMIC DNA]</scope>
    <source>
        <strain evidence="16">J235TASD1</strain>
    </source>
</reference>
<evidence type="ECO:0000313" key="16">
    <source>
        <dbReference type="Proteomes" id="UP000070501"/>
    </source>
</evidence>
<gene>
    <name evidence="15" type="ORF">Micbo1qcDRAFT_135735</name>
</gene>
<dbReference type="OrthoDB" id="432719at2759"/>
<keyword evidence="11 13" id="KW-0472">Membrane</keyword>
<keyword evidence="4" id="KW-0813">Transport</keyword>
<name>A0A136J0C2_9PEZI</name>
<evidence type="ECO:0000256" key="13">
    <source>
        <dbReference type="RuleBase" id="RU362081"/>
    </source>
</evidence>
<evidence type="ECO:0000256" key="4">
    <source>
        <dbReference type="ARBA" id="ARBA00022448"/>
    </source>
</evidence>
<comment type="subcellular location">
    <subcellularLocation>
        <location evidence="1">Membrane</location>
        <topology evidence="1">Multi-pass membrane protein</topology>
    </subcellularLocation>
</comment>
<protein>
    <recommendedName>
        <fullName evidence="3">P-type Cu(+) transporter</fullName>
        <ecNumber evidence="3">7.2.2.8</ecNumber>
    </recommendedName>
    <alternativeName>
        <fullName evidence="12">Cu(2+)-ATPase</fullName>
    </alternativeName>
</protein>
<dbReference type="SFLD" id="SFLDG00002">
    <property type="entry name" value="C1.7:_P-type_atpase_like"/>
    <property type="match status" value="1"/>
</dbReference>
<dbReference type="Pfam" id="PF00403">
    <property type="entry name" value="HMA"/>
    <property type="match status" value="1"/>
</dbReference>
<comment type="similarity">
    <text evidence="2 13">Belongs to the cation transport ATPase (P-type) (TC 3.A.3) family. Type IB subfamily.</text>
</comment>
<dbReference type="CDD" id="cd00371">
    <property type="entry name" value="HMA"/>
    <property type="match status" value="1"/>
</dbReference>
<dbReference type="GO" id="GO:0005507">
    <property type="term" value="F:copper ion binding"/>
    <property type="evidence" value="ECO:0007669"/>
    <property type="project" value="TreeGrafter"/>
</dbReference>
<evidence type="ECO:0000256" key="1">
    <source>
        <dbReference type="ARBA" id="ARBA00004141"/>
    </source>
</evidence>
<dbReference type="InterPro" id="IPR059000">
    <property type="entry name" value="ATPase_P-type_domA"/>
</dbReference>
<dbReference type="FunFam" id="3.30.70.100:FF:000001">
    <property type="entry name" value="ATPase copper transporting beta"/>
    <property type="match status" value="1"/>
</dbReference>
<dbReference type="GO" id="GO:0030003">
    <property type="term" value="P:intracellular monoatomic cation homeostasis"/>
    <property type="evidence" value="ECO:0007669"/>
    <property type="project" value="UniProtKB-ARBA"/>
</dbReference>
<dbReference type="PROSITE" id="PS50846">
    <property type="entry name" value="HMA_2"/>
    <property type="match status" value="1"/>
</dbReference>
<dbReference type="PANTHER" id="PTHR43520">
    <property type="entry name" value="ATP7, ISOFORM B"/>
    <property type="match status" value="1"/>
</dbReference>
<dbReference type="PROSITE" id="PS00154">
    <property type="entry name" value="ATPASE_E1_E2"/>
    <property type="match status" value="1"/>
</dbReference>
<dbReference type="SUPFAM" id="SSF55008">
    <property type="entry name" value="HMA, heavy metal-associated domain"/>
    <property type="match status" value="1"/>
</dbReference>
<dbReference type="Pfam" id="PF00702">
    <property type="entry name" value="Hydrolase"/>
    <property type="match status" value="1"/>
</dbReference>
<dbReference type="InterPro" id="IPR018303">
    <property type="entry name" value="ATPase_P-typ_P_site"/>
</dbReference>
<evidence type="ECO:0000256" key="10">
    <source>
        <dbReference type="ARBA" id="ARBA00022989"/>
    </source>
</evidence>
<dbReference type="STRING" id="196109.A0A136J0C2"/>
<dbReference type="Gene3D" id="3.40.50.1000">
    <property type="entry name" value="HAD superfamily/HAD-like"/>
    <property type="match status" value="1"/>
</dbReference>
<dbReference type="SUPFAM" id="SSF81653">
    <property type="entry name" value="Calcium ATPase, transduction domain A"/>
    <property type="match status" value="1"/>
</dbReference>
<dbReference type="InterPro" id="IPR023214">
    <property type="entry name" value="HAD_sf"/>
</dbReference>
<evidence type="ECO:0000256" key="8">
    <source>
        <dbReference type="ARBA" id="ARBA00022840"/>
    </source>
</evidence>
<dbReference type="PRINTS" id="PR00119">
    <property type="entry name" value="CATATPASE"/>
</dbReference>
<dbReference type="Pfam" id="PF00122">
    <property type="entry name" value="E1-E2_ATPase"/>
    <property type="match status" value="1"/>
</dbReference>
<dbReference type="SUPFAM" id="SSF81660">
    <property type="entry name" value="Metal cation-transporting ATPase, ATP-binding domain N"/>
    <property type="match status" value="1"/>
</dbReference>
<dbReference type="GO" id="GO:0016887">
    <property type="term" value="F:ATP hydrolysis activity"/>
    <property type="evidence" value="ECO:0007669"/>
    <property type="project" value="InterPro"/>
</dbReference>
<dbReference type="GO" id="GO:0055070">
    <property type="term" value="P:copper ion homeostasis"/>
    <property type="evidence" value="ECO:0007669"/>
    <property type="project" value="TreeGrafter"/>
</dbReference>
<dbReference type="Gene3D" id="3.30.70.100">
    <property type="match status" value="1"/>
</dbReference>
<dbReference type="Proteomes" id="UP000070501">
    <property type="component" value="Unassembled WGS sequence"/>
</dbReference>
<dbReference type="InterPro" id="IPR001757">
    <property type="entry name" value="P_typ_ATPase"/>
</dbReference>
<feature type="transmembrane region" description="Helical" evidence="13">
    <location>
        <begin position="857"/>
        <end position="878"/>
    </location>
</feature>
<dbReference type="GO" id="GO:0043682">
    <property type="term" value="F:P-type divalent copper transporter activity"/>
    <property type="evidence" value="ECO:0007669"/>
    <property type="project" value="TreeGrafter"/>
</dbReference>
<feature type="transmembrane region" description="Helical" evidence="13">
    <location>
        <begin position="469"/>
        <end position="491"/>
    </location>
</feature>
<keyword evidence="9" id="KW-1278">Translocase</keyword>
<dbReference type="SUPFAM" id="SSF81665">
    <property type="entry name" value="Calcium ATPase, transmembrane domain M"/>
    <property type="match status" value="1"/>
</dbReference>
<evidence type="ECO:0000256" key="5">
    <source>
        <dbReference type="ARBA" id="ARBA00022692"/>
    </source>
</evidence>
<dbReference type="InParanoid" id="A0A136J0C2"/>
<keyword evidence="7 13" id="KW-0547">Nucleotide-binding</keyword>
<feature type="transmembrane region" description="Helical" evidence="13">
    <location>
        <begin position="182"/>
        <end position="209"/>
    </location>
</feature>
<evidence type="ECO:0000256" key="2">
    <source>
        <dbReference type="ARBA" id="ARBA00006024"/>
    </source>
</evidence>
<evidence type="ECO:0000256" key="11">
    <source>
        <dbReference type="ARBA" id="ARBA00023136"/>
    </source>
</evidence>
<dbReference type="Gene3D" id="2.70.150.10">
    <property type="entry name" value="Calcium-transporting ATPase, cytoplasmic transduction domain A"/>
    <property type="match status" value="1"/>
</dbReference>
<dbReference type="InterPro" id="IPR023298">
    <property type="entry name" value="ATPase_P-typ_TM_dom_sf"/>
</dbReference>
<dbReference type="CDD" id="cd02094">
    <property type="entry name" value="P-type_ATPase_Cu-like"/>
    <property type="match status" value="1"/>
</dbReference>
<dbReference type="SFLD" id="SFLDS00003">
    <property type="entry name" value="Haloacid_Dehalogenase"/>
    <property type="match status" value="1"/>
</dbReference>
<keyword evidence="16" id="KW-1185">Reference proteome</keyword>
<feature type="transmembrane region" description="Helical" evidence="13">
    <location>
        <begin position="890"/>
        <end position="910"/>
    </location>
</feature>
<dbReference type="GO" id="GO:0140581">
    <property type="term" value="F:P-type monovalent copper transporter activity"/>
    <property type="evidence" value="ECO:0007669"/>
    <property type="project" value="UniProtKB-EC"/>
</dbReference>
<evidence type="ECO:0000256" key="12">
    <source>
        <dbReference type="ARBA" id="ARBA00080126"/>
    </source>
</evidence>
<evidence type="ECO:0000256" key="3">
    <source>
        <dbReference type="ARBA" id="ARBA00012517"/>
    </source>
</evidence>
<dbReference type="InterPro" id="IPR006121">
    <property type="entry name" value="HMA_dom"/>
</dbReference>
<dbReference type="AlphaFoldDB" id="A0A136J0C2"/>
<feature type="domain" description="HMA" evidence="14">
    <location>
        <begin position="1"/>
        <end position="58"/>
    </location>
</feature>
<dbReference type="InterPro" id="IPR023299">
    <property type="entry name" value="ATPase_P-typ_cyto_dom_N"/>
</dbReference>
<dbReference type="GO" id="GO:0016020">
    <property type="term" value="C:membrane"/>
    <property type="evidence" value="ECO:0007669"/>
    <property type="project" value="UniProtKB-SubCell"/>
</dbReference>
<dbReference type="InterPro" id="IPR008250">
    <property type="entry name" value="ATPase_P-typ_transduc_dom_A_sf"/>
</dbReference>
<proteinExistence type="inferred from homology"/>
<evidence type="ECO:0000256" key="6">
    <source>
        <dbReference type="ARBA" id="ARBA00022723"/>
    </source>
</evidence>
<evidence type="ECO:0000256" key="9">
    <source>
        <dbReference type="ARBA" id="ARBA00022967"/>
    </source>
</evidence>
<dbReference type="NCBIfam" id="TIGR01525">
    <property type="entry name" value="ATPase-IB_hvy"/>
    <property type="match status" value="1"/>
</dbReference>
<feature type="transmembrane region" description="Helical" evidence="13">
    <location>
        <begin position="221"/>
        <end position="243"/>
    </location>
</feature>
<dbReference type="InterPro" id="IPR027256">
    <property type="entry name" value="P-typ_ATPase_IB"/>
</dbReference>
<dbReference type="SFLD" id="SFLDF00027">
    <property type="entry name" value="p-type_atpase"/>
    <property type="match status" value="1"/>
</dbReference>
<keyword evidence="8 13" id="KW-0067">ATP-binding</keyword>
<keyword evidence="6 13" id="KW-0479">Metal-binding</keyword>
<dbReference type="InterPro" id="IPR036163">
    <property type="entry name" value="HMA_dom_sf"/>
</dbReference>
<feature type="transmembrane region" description="Helical" evidence="13">
    <location>
        <begin position="511"/>
        <end position="544"/>
    </location>
</feature>